<keyword evidence="3" id="KW-1185">Reference proteome</keyword>
<dbReference type="Proteomes" id="UP000233837">
    <property type="component" value="Unassembled WGS sequence"/>
</dbReference>
<dbReference type="PANTHER" id="PTHR46890">
    <property type="entry name" value="NON-LTR RETROLELEMENT REVERSE TRANSCRIPTASE-LIKE PROTEIN-RELATED"/>
    <property type="match status" value="1"/>
</dbReference>
<reference evidence="2 3" key="1">
    <citation type="journal article" date="2016" name="Sci. Rep.">
        <title>The Dendrobium catenatum Lindl. genome sequence provides insights into polysaccharide synthase, floral development and adaptive evolution.</title>
        <authorList>
            <person name="Zhang G.Q."/>
            <person name="Xu Q."/>
            <person name="Bian C."/>
            <person name="Tsai W.C."/>
            <person name="Yeh C.M."/>
            <person name="Liu K.W."/>
            <person name="Yoshida K."/>
            <person name="Zhang L.S."/>
            <person name="Chang S.B."/>
            <person name="Chen F."/>
            <person name="Shi Y."/>
            <person name="Su Y.Y."/>
            <person name="Zhang Y.Q."/>
            <person name="Chen L.J."/>
            <person name="Yin Y."/>
            <person name="Lin M."/>
            <person name="Huang H."/>
            <person name="Deng H."/>
            <person name="Wang Z.W."/>
            <person name="Zhu S.L."/>
            <person name="Zhao X."/>
            <person name="Deng C."/>
            <person name="Niu S.C."/>
            <person name="Huang J."/>
            <person name="Wang M."/>
            <person name="Liu G.H."/>
            <person name="Yang H.J."/>
            <person name="Xiao X.J."/>
            <person name="Hsiao Y.Y."/>
            <person name="Wu W.L."/>
            <person name="Chen Y.Y."/>
            <person name="Mitsuda N."/>
            <person name="Ohme-Takagi M."/>
            <person name="Luo Y.B."/>
            <person name="Van de Peer Y."/>
            <person name="Liu Z.J."/>
        </authorList>
    </citation>
    <scope>NUCLEOTIDE SEQUENCE [LARGE SCALE GENOMIC DNA]</scope>
    <source>
        <tissue evidence="2">The whole plant</tissue>
    </source>
</reference>
<protein>
    <submittedName>
        <fullName evidence="2">Putative mitochondrial protein</fullName>
    </submittedName>
</protein>
<gene>
    <name evidence="2" type="ORF">MA16_Dca006355</name>
</gene>
<dbReference type="SUPFAM" id="SSF56672">
    <property type="entry name" value="DNA/RNA polymerases"/>
    <property type="match status" value="1"/>
</dbReference>
<dbReference type="PROSITE" id="PS50878">
    <property type="entry name" value="RT_POL"/>
    <property type="match status" value="1"/>
</dbReference>
<name>A0A2I0W9L4_9ASPA</name>
<evidence type="ECO:0000259" key="1">
    <source>
        <dbReference type="PROSITE" id="PS50878"/>
    </source>
</evidence>
<accession>A0A2I0W9L4</accession>
<evidence type="ECO:0000313" key="2">
    <source>
        <dbReference type="EMBL" id="PKU72355.1"/>
    </source>
</evidence>
<proteinExistence type="predicted"/>
<evidence type="ECO:0000313" key="3">
    <source>
        <dbReference type="Proteomes" id="UP000233837"/>
    </source>
</evidence>
<dbReference type="AlphaFoldDB" id="A0A2I0W9L4"/>
<dbReference type="PANTHER" id="PTHR46890:SF48">
    <property type="entry name" value="RNA-DIRECTED DNA POLYMERASE"/>
    <property type="match status" value="1"/>
</dbReference>
<feature type="domain" description="Reverse transcriptase" evidence="1">
    <location>
        <begin position="47"/>
        <end position="271"/>
    </location>
</feature>
<dbReference type="EMBL" id="KZ502842">
    <property type="protein sequence ID" value="PKU72355.1"/>
    <property type="molecule type" value="Genomic_DNA"/>
</dbReference>
<dbReference type="CDD" id="cd01650">
    <property type="entry name" value="RT_nLTR_like"/>
    <property type="match status" value="1"/>
</dbReference>
<sequence>MLIQIPSEEEVWNTIKNKNSDSVAGPDGFTTTFFLSPKLDVLDAVIDFFEGSSYPKFFATTNIVLIPKKDIVNNWNNFRPISLCSFFNKLISKIIASRLVDILPRIVSVNQTGFVKGKSIFDNVLLAQEIIHDINAKVNGGNIIFKLDITKAYDNLNWDFLYNVLSFFGFNQAFIKLVKNSIENCYFSGIINGGNHGFFKSSQGLIQGDPLSPALFIIAMDYLSRGLEELYKRHTTLLYHTLGGMPVTHLSFADDFIIFSNGSIRNVKILF</sequence>
<dbReference type="Pfam" id="PF00078">
    <property type="entry name" value="RVT_1"/>
    <property type="match status" value="1"/>
</dbReference>
<dbReference type="InterPro" id="IPR043502">
    <property type="entry name" value="DNA/RNA_pol_sf"/>
</dbReference>
<organism evidence="2 3">
    <name type="scientific">Dendrobium catenatum</name>
    <dbReference type="NCBI Taxonomy" id="906689"/>
    <lineage>
        <taxon>Eukaryota</taxon>
        <taxon>Viridiplantae</taxon>
        <taxon>Streptophyta</taxon>
        <taxon>Embryophyta</taxon>
        <taxon>Tracheophyta</taxon>
        <taxon>Spermatophyta</taxon>
        <taxon>Magnoliopsida</taxon>
        <taxon>Liliopsida</taxon>
        <taxon>Asparagales</taxon>
        <taxon>Orchidaceae</taxon>
        <taxon>Epidendroideae</taxon>
        <taxon>Malaxideae</taxon>
        <taxon>Dendrobiinae</taxon>
        <taxon>Dendrobium</taxon>
    </lineage>
</organism>
<reference evidence="2 3" key="2">
    <citation type="journal article" date="2017" name="Nature">
        <title>The Apostasia genome and the evolution of orchids.</title>
        <authorList>
            <person name="Zhang G.Q."/>
            <person name="Liu K.W."/>
            <person name="Li Z."/>
            <person name="Lohaus R."/>
            <person name="Hsiao Y.Y."/>
            <person name="Niu S.C."/>
            <person name="Wang J.Y."/>
            <person name="Lin Y.C."/>
            <person name="Xu Q."/>
            <person name="Chen L.J."/>
            <person name="Yoshida K."/>
            <person name="Fujiwara S."/>
            <person name="Wang Z.W."/>
            <person name="Zhang Y.Q."/>
            <person name="Mitsuda N."/>
            <person name="Wang M."/>
            <person name="Liu G.H."/>
            <person name="Pecoraro L."/>
            <person name="Huang H.X."/>
            <person name="Xiao X.J."/>
            <person name="Lin M."/>
            <person name="Wu X.Y."/>
            <person name="Wu W.L."/>
            <person name="Chen Y.Y."/>
            <person name="Chang S.B."/>
            <person name="Sakamoto S."/>
            <person name="Ohme-Takagi M."/>
            <person name="Yagi M."/>
            <person name="Zeng S.J."/>
            <person name="Shen C.Y."/>
            <person name="Yeh C.M."/>
            <person name="Luo Y.B."/>
            <person name="Tsai W.C."/>
            <person name="Van de Peer Y."/>
            <person name="Liu Z.J."/>
        </authorList>
    </citation>
    <scope>NUCLEOTIDE SEQUENCE [LARGE SCALE GENOMIC DNA]</scope>
    <source>
        <tissue evidence="2">The whole plant</tissue>
    </source>
</reference>
<dbReference type="InterPro" id="IPR052343">
    <property type="entry name" value="Retrotransposon-Effector_Assoc"/>
</dbReference>
<dbReference type="InterPro" id="IPR000477">
    <property type="entry name" value="RT_dom"/>
</dbReference>